<keyword evidence="2" id="KW-1185">Reference proteome</keyword>
<protein>
    <recommendedName>
        <fullName evidence="3">DDE-1 domain-containing protein</fullName>
    </recommendedName>
</protein>
<name>A0ABQ9I5F2_9NEOP</name>
<evidence type="ECO:0000313" key="1">
    <source>
        <dbReference type="EMBL" id="KAJ8891188.1"/>
    </source>
</evidence>
<evidence type="ECO:0008006" key="3">
    <source>
        <dbReference type="Google" id="ProtNLM"/>
    </source>
</evidence>
<dbReference type="Proteomes" id="UP001159363">
    <property type="component" value="Chromosome 3"/>
</dbReference>
<reference evidence="1 2" key="1">
    <citation type="submission" date="2023-02" db="EMBL/GenBank/DDBJ databases">
        <title>LHISI_Scaffold_Assembly.</title>
        <authorList>
            <person name="Stuart O.P."/>
            <person name="Cleave R."/>
            <person name="Magrath M.J.L."/>
            <person name="Mikheyev A.S."/>
        </authorList>
    </citation>
    <scope>NUCLEOTIDE SEQUENCE [LARGE SCALE GENOMIC DNA]</scope>
    <source>
        <strain evidence="1">Daus_M_001</strain>
        <tissue evidence="1">Leg muscle</tissue>
    </source>
</reference>
<organism evidence="1 2">
    <name type="scientific">Dryococelus australis</name>
    <dbReference type="NCBI Taxonomy" id="614101"/>
    <lineage>
        <taxon>Eukaryota</taxon>
        <taxon>Metazoa</taxon>
        <taxon>Ecdysozoa</taxon>
        <taxon>Arthropoda</taxon>
        <taxon>Hexapoda</taxon>
        <taxon>Insecta</taxon>
        <taxon>Pterygota</taxon>
        <taxon>Neoptera</taxon>
        <taxon>Polyneoptera</taxon>
        <taxon>Phasmatodea</taxon>
        <taxon>Verophasmatodea</taxon>
        <taxon>Anareolatae</taxon>
        <taxon>Phasmatidae</taxon>
        <taxon>Eurycanthinae</taxon>
        <taxon>Dryococelus</taxon>
    </lineage>
</organism>
<dbReference type="EMBL" id="JARBHB010000003">
    <property type="protein sequence ID" value="KAJ8891188.1"/>
    <property type="molecule type" value="Genomic_DNA"/>
</dbReference>
<comment type="caution">
    <text evidence="1">The sequence shown here is derived from an EMBL/GenBank/DDBJ whole genome shotgun (WGS) entry which is preliminary data.</text>
</comment>
<sequence>MPGWDWGKSFLRRRAQVDKDMINKFFDNLESLGKYLFWRQNRHPEIIRNSTKSCFTVMFCGNASGELLPPYFVFKGKNKMSDWLMDGPKGSSFAYEYHKVLKLCEENDIYFVSLIPNSTNLLQPLDVCFFSPLKTQWRAVLQKWRETPQGKKLVSLPNNVFASLVKKMLAPGEKKCAANLVAAFRADLTSREHVIAKLPAYANPVEAQQNMPDTIGAELKAYVDSMRGEDL</sequence>
<feature type="non-terminal residue" evidence="1">
    <location>
        <position position="231"/>
    </location>
</feature>
<evidence type="ECO:0000313" key="2">
    <source>
        <dbReference type="Proteomes" id="UP001159363"/>
    </source>
</evidence>
<proteinExistence type="predicted"/>
<accession>A0ABQ9I5F2</accession>
<gene>
    <name evidence="1" type="ORF">PR048_010703</name>
</gene>